<evidence type="ECO:0000313" key="2">
    <source>
        <dbReference type="EMBL" id="KAL2552212.1"/>
    </source>
</evidence>
<dbReference type="SUPFAM" id="SSF53756">
    <property type="entry name" value="UDP-Glycosyltransferase/glycogen phosphorylase"/>
    <property type="match status" value="1"/>
</dbReference>
<organism evidence="2 3">
    <name type="scientific">Forsythia ovata</name>
    <dbReference type="NCBI Taxonomy" id="205694"/>
    <lineage>
        <taxon>Eukaryota</taxon>
        <taxon>Viridiplantae</taxon>
        <taxon>Streptophyta</taxon>
        <taxon>Embryophyta</taxon>
        <taxon>Tracheophyta</taxon>
        <taxon>Spermatophyta</taxon>
        <taxon>Magnoliopsida</taxon>
        <taxon>eudicotyledons</taxon>
        <taxon>Gunneridae</taxon>
        <taxon>Pentapetalae</taxon>
        <taxon>asterids</taxon>
        <taxon>lamiids</taxon>
        <taxon>Lamiales</taxon>
        <taxon>Oleaceae</taxon>
        <taxon>Forsythieae</taxon>
        <taxon>Forsythia</taxon>
    </lineage>
</organism>
<gene>
    <name evidence="2" type="ORF">Fot_05831</name>
</gene>
<evidence type="ECO:0000313" key="3">
    <source>
        <dbReference type="Proteomes" id="UP001604277"/>
    </source>
</evidence>
<proteinExistence type="predicted"/>
<dbReference type="InterPro" id="IPR002213">
    <property type="entry name" value="UDP_glucos_trans"/>
</dbReference>
<comment type="caution">
    <text evidence="2">The sequence shown here is derived from an EMBL/GenBank/DDBJ whole genome shotgun (WGS) entry which is preliminary data.</text>
</comment>
<dbReference type="PANTHER" id="PTHR48045:SF21">
    <property type="entry name" value="UDP-GLYCOSYLTRANSFERASE 83A1"/>
    <property type="match status" value="1"/>
</dbReference>
<dbReference type="AlphaFoldDB" id="A0ABD1WRM3"/>
<accession>A0ABD1WRM3</accession>
<name>A0ABD1WRM3_9LAMI</name>
<reference evidence="3" key="1">
    <citation type="submission" date="2024-07" db="EMBL/GenBank/DDBJ databases">
        <title>Two chromosome-level genome assemblies of Korean endemic species Abeliophyllum distichum and Forsythia ovata (Oleaceae).</title>
        <authorList>
            <person name="Jang H."/>
        </authorList>
    </citation>
    <scope>NUCLEOTIDE SEQUENCE [LARGE SCALE GENOMIC DNA]</scope>
</reference>
<dbReference type="PANTHER" id="PTHR48045">
    <property type="entry name" value="UDP-GLYCOSYLTRANSFERASE 72B1"/>
    <property type="match status" value="1"/>
</dbReference>
<dbReference type="Gene3D" id="3.40.50.2000">
    <property type="entry name" value="Glycogen Phosphorylase B"/>
    <property type="match status" value="2"/>
</dbReference>
<dbReference type="EMBL" id="JBFOLJ010000002">
    <property type="protein sequence ID" value="KAL2552212.1"/>
    <property type="molecule type" value="Genomic_DNA"/>
</dbReference>
<keyword evidence="1" id="KW-0808">Transferase</keyword>
<dbReference type="Pfam" id="PF00201">
    <property type="entry name" value="UDPGT"/>
    <property type="match status" value="1"/>
</dbReference>
<keyword evidence="3" id="KW-1185">Reference proteome</keyword>
<sequence length="195" mass="22560">MSNGIPFLCWPYFAHQFLNESYICEDWKVGLRFKKDENGIIRHEEIKNKIEQILEDKGYKERALNLQNKTMDSVRGGCSYKNFINFIEWIKDEKKNPPLKLGESSRKLKKQKQAFEVMEILVVMKFMKNLPLNRNLEVAQACAKAFHYRVKDHPEQAHYAPVSCANTSGNLSAKSIQMSTILPMNRSAQSTTSPE</sequence>
<dbReference type="GO" id="GO:0016740">
    <property type="term" value="F:transferase activity"/>
    <property type="evidence" value="ECO:0007669"/>
    <property type="project" value="UniProtKB-KW"/>
</dbReference>
<evidence type="ECO:0000256" key="1">
    <source>
        <dbReference type="ARBA" id="ARBA00022679"/>
    </source>
</evidence>
<protein>
    <submittedName>
        <fullName evidence="2">Uncharacterized protein</fullName>
    </submittedName>
</protein>
<dbReference type="Proteomes" id="UP001604277">
    <property type="component" value="Unassembled WGS sequence"/>
</dbReference>